<sequence length="254" mass="28473">MDGICVFIHHFQTHLRRPCGRCLNPHHGLRKCKTSDGKVPAVRNRYARVFNGGVTKVNAVPRPELTVNSISQLLEVLNMHKAEGSNLVHQGLQRPAEPVDPSRPLEPGATVGTKDTKQEPVEPVEPTTSTPVCAATGIQVDKTGYTVHRSKGAKAAFKKEKKQTKRQKTAKRRNEVGHHKQSPPPDVEDGKAEFSLAPARTDKGIERSLNNTAVAKKPGNARRLAMRHFNEMRPRNTTGLWRNWAVRMTMRRWR</sequence>
<dbReference type="Proteomes" id="UP000441208">
    <property type="component" value="Unassembled WGS sequence"/>
</dbReference>
<evidence type="ECO:0000256" key="1">
    <source>
        <dbReference type="SAM" id="MobiDB-lite"/>
    </source>
</evidence>
<evidence type="ECO:0000313" key="2">
    <source>
        <dbReference type="EMBL" id="KAE9096702.1"/>
    </source>
</evidence>
<accession>A0A6A3RHF2</accession>
<dbReference type="EMBL" id="QXFZ01001113">
    <property type="protein sequence ID" value="KAE9096702.1"/>
    <property type="molecule type" value="Genomic_DNA"/>
</dbReference>
<feature type="compositionally biased region" description="Basic residues" evidence="1">
    <location>
        <begin position="159"/>
        <end position="171"/>
    </location>
</feature>
<gene>
    <name evidence="2" type="ORF">PF007_g16898</name>
</gene>
<comment type="caution">
    <text evidence="2">The sequence shown here is derived from an EMBL/GenBank/DDBJ whole genome shotgun (WGS) entry which is preliminary data.</text>
</comment>
<proteinExistence type="predicted"/>
<organism evidence="2 3">
    <name type="scientific">Phytophthora fragariae</name>
    <dbReference type="NCBI Taxonomy" id="53985"/>
    <lineage>
        <taxon>Eukaryota</taxon>
        <taxon>Sar</taxon>
        <taxon>Stramenopiles</taxon>
        <taxon>Oomycota</taxon>
        <taxon>Peronosporomycetes</taxon>
        <taxon>Peronosporales</taxon>
        <taxon>Peronosporaceae</taxon>
        <taxon>Phytophthora</taxon>
    </lineage>
</organism>
<feature type="region of interest" description="Disordered" evidence="1">
    <location>
        <begin position="145"/>
        <end position="191"/>
    </location>
</feature>
<name>A0A6A3RHF2_9STRA</name>
<reference evidence="2 3" key="1">
    <citation type="submission" date="2018-08" db="EMBL/GenBank/DDBJ databases">
        <title>Genomic investigation of the strawberry pathogen Phytophthora fragariae indicates pathogenicity is determined by transcriptional variation in three key races.</title>
        <authorList>
            <person name="Adams T.M."/>
            <person name="Armitage A.D."/>
            <person name="Sobczyk M.K."/>
            <person name="Bates H.J."/>
            <person name="Dunwell J.M."/>
            <person name="Nellist C.F."/>
            <person name="Harrison R.J."/>
        </authorList>
    </citation>
    <scope>NUCLEOTIDE SEQUENCE [LARGE SCALE GENOMIC DNA]</scope>
    <source>
        <strain evidence="2 3">NOV-71</strain>
    </source>
</reference>
<protein>
    <submittedName>
        <fullName evidence="2">Uncharacterized protein</fullName>
    </submittedName>
</protein>
<feature type="region of interest" description="Disordered" evidence="1">
    <location>
        <begin position="91"/>
        <end position="130"/>
    </location>
</feature>
<evidence type="ECO:0000313" key="3">
    <source>
        <dbReference type="Proteomes" id="UP000441208"/>
    </source>
</evidence>
<dbReference type="AlphaFoldDB" id="A0A6A3RHF2"/>